<dbReference type="PANTHER" id="PTHR43404:SF2">
    <property type="entry name" value="LIPOPOLYSACCHARIDE CHOLINEPHOSPHOTRANSFERASE LICD"/>
    <property type="match status" value="1"/>
</dbReference>
<organism evidence="2 3">
    <name type="scientific">Roseburia zhanii</name>
    <dbReference type="NCBI Taxonomy" id="2763064"/>
    <lineage>
        <taxon>Bacteria</taxon>
        <taxon>Bacillati</taxon>
        <taxon>Bacillota</taxon>
        <taxon>Clostridia</taxon>
        <taxon>Lachnospirales</taxon>
        <taxon>Lachnospiraceae</taxon>
        <taxon>Roseburia</taxon>
    </lineage>
</organism>
<reference evidence="2" key="1">
    <citation type="submission" date="2020-08" db="EMBL/GenBank/DDBJ databases">
        <title>Genome public.</title>
        <authorList>
            <person name="Liu C."/>
            <person name="Sun Q."/>
        </authorList>
    </citation>
    <scope>NUCLEOTIDE SEQUENCE</scope>
    <source>
        <strain evidence="2">BX1005</strain>
    </source>
</reference>
<dbReference type="GO" id="GO:0009100">
    <property type="term" value="P:glycoprotein metabolic process"/>
    <property type="evidence" value="ECO:0007669"/>
    <property type="project" value="UniProtKB-ARBA"/>
</dbReference>
<accession>A0A923LMI9</accession>
<evidence type="ECO:0000313" key="2">
    <source>
        <dbReference type="EMBL" id="MBC5712618.1"/>
    </source>
</evidence>
<dbReference type="InterPro" id="IPR007074">
    <property type="entry name" value="LicD/FKTN/FKRP_NTP_transf"/>
</dbReference>
<protein>
    <submittedName>
        <fullName evidence="2">LicD family protein</fullName>
    </submittedName>
</protein>
<dbReference type="Proteomes" id="UP000606720">
    <property type="component" value="Unassembled WGS sequence"/>
</dbReference>
<gene>
    <name evidence="2" type="ORF">H8S17_00080</name>
</gene>
<evidence type="ECO:0000259" key="1">
    <source>
        <dbReference type="Pfam" id="PF04991"/>
    </source>
</evidence>
<name>A0A923LMI9_9FIRM</name>
<proteinExistence type="predicted"/>
<dbReference type="PANTHER" id="PTHR43404">
    <property type="entry name" value="LIPOPOLYSACCHARIDE CHOLINEPHOSPHOTRANSFERASE LICD"/>
    <property type="match status" value="1"/>
</dbReference>
<comment type="caution">
    <text evidence="2">The sequence shown here is derived from an EMBL/GenBank/DDBJ whole genome shotgun (WGS) entry which is preliminary data.</text>
</comment>
<dbReference type="AlphaFoldDB" id="A0A923LMI9"/>
<feature type="domain" description="LicD/FKTN/FKRP nucleotidyltransferase" evidence="1">
    <location>
        <begin position="47"/>
        <end position="272"/>
    </location>
</feature>
<dbReference type="EMBL" id="JACOPH010000001">
    <property type="protein sequence ID" value="MBC5712618.1"/>
    <property type="molecule type" value="Genomic_DNA"/>
</dbReference>
<dbReference type="InterPro" id="IPR052942">
    <property type="entry name" value="LPS_cholinephosphotransferase"/>
</dbReference>
<dbReference type="RefSeq" id="WP_186865725.1">
    <property type="nucleotide sequence ID" value="NZ_JACOPH010000001.1"/>
</dbReference>
<dbReference type="Pfam" id="PF04991">
    <property type="entry name" value="LicD"/>
    <property type="match status" value="1"/>
</dbReference>
<sequence>MKKEPKLQFDEKYFEGEIREGFYVEPMMKRAWAAQLEVVCDLREYFEAYGIHFFADWGTLLGAVRHQGFIPWDDDIDLAMTRADYRRLLEISKNDFPEGYTFYCVGENEGMNLPFARITNSAKIDWSEEHLYKYHGCPYSVGVDIFIIDILPEESEERELLADITEMLLGAVHVCARKEDVSGILPQIEEMLGVTFDRSKSVFSQLLLLLDEVSRLYEDENGTEVTEVCYWIDRKELVWKKEWFERYTELPFEKITLPVPYEYDKLLTNMFGDYMTPVRGGADHDYPFYAKQEKILREYLEKEAGK</sequence>
<keyword evidence="3" id="KW-1185">Reference proteome</keyword>
<evidence type="ECO:0000313" key="3">
    <source>
        <dbReference type="Proteomes" id="UP000606720"/>
    </source>
</evidence>